<organism evidence="1 2">
    <name type="scientific">Cyclotella atomus</name>
    <dbReference type="NCBI Taxonomy" id="382360"/>
    <lineage>
        <taxon>Eukaryota</taxon>
        <taxon>Sar</taxon>
        <taxon>Stramenopiles</taxon>
        <taxon>Ochrophyta</taxon>
        <taxon>Bacillariophyta</taxon>
        <taxon>Coscinodiscophyceae</taxon>
        <taxon>Thalassiosirophycidae</taxon>
        <taxon>Stephanodiscales</taxon>
        <taxon>Stephanodiscaceae</taxon>
        <taxon>Cyclotella</taxon>
    </lineage>
</organism>
<dbReference type="InterPro" id="IPR012337">
    <property type="entry name" value="RNaseH-like_sf"/>
</dbReference>
<dbReference type="InterPro" id="IPR036397">
    <property type="entry name" value="RNaseH_sf"/>
</dbReference>
<reference evidence="1 2" key="1">
    <citation type="submission" date="2024-10" db="EMBL/GenBank/DDBJ databases">
        <title>Updated reference genomes for cyclostephanoid diatoms.</title>
        <authorList>
            <person name="Roberts W.R."/>
            <person name="Alverson A.J."/>
        </authorList>
    </citation>
    <scope>NUCLEOTIDE SEQUENCE [LARGE SCALE GENOMIC DNA]</scope>
    <source>
        <strain evidence="1 2">AJA010-31</strain>
    </source>
</reference>
<dbReference type="AlphaFoldDB" id="A0ABD3NIY3"/>
<evidence type="ECO:0008006" key="3">
    <source>
        <dbReference type="Google" id="ProtNLM"/>
    </source>
</evidence>
<dbReference type="SUPFAM" id="SSF53098">
    <property type="entry name" value="Ribonuclease H-like"/>
    <property type="match status" value="1"/>
</dbReference>
<evidence type="ECO:0000313" key="1">
    <source>
        <dbReference type="EMBL" id="KAL3775915.1"/>
    </source>
</evidence>
<dbReference type="Gene3D" id="3.30.420.10">
    <property type="entry name" value="Ribonuclease H-like superfamily/Ribonuclease H"/>
    <property type="match status" value="1"/>
</dbReference>
<proteinExistence type="predicted"/>
<accession>A0ABD3NIY3</accession>
<gene>
    <name evidence="1" type="ORF">ACHAWO_012562</name>
</gene>
<dbReference type="EMBL" id="JALLPJ020001127">
    <property type="protein sequence ID" value="KAL3775915.1"/>
    <property type="molecule type" value="Genomic_DNA"/>
</dbReference>
<protein>
    <recommendedName>
        <fullName evidence="3">Integrase catalytic domain-containing protein</fullName>
    </recommendedName>
</protein>
<dbReference type="Proteomes" id="UP001530400">
    <property type="component" value="Unassembled WGS sequence"/>
</dbReference>
<comment type="caution">
    <text evidence="1">The sequence shown here is derived from an EMBL/GenBank/DDBJ whole genome shotgun (WGS) entry which is preliminary data.</text>
</comment>
<name>A0ABD3NIY3_9STRA</name>
<keyword evidence="2" id="KW-1185">Reference proteome</keyword>
<evidence type="ECO:0000313" key="2">
    <source>
        <dbReference type="Proteomes" id="UP001530400"/>
    </source>
</evidence>
<sequence>MLRYGWLPYPMFTDTLIAGTVSNVATIYGTQFGWARVYPMKSKSDAHETLSLLLKREGVPPKMIMDGAKEQIQGKFKDKLKEANCHLKQTEPYSPWQNYAEDTIREVKRSLSCKMIKTGSPKKLWDHSLELEALVKSHTVSDIYMLDGETPETVMKGDVPDISQLAEFAWYDWVMYCETADSYPDGDLVLGRYLGPTRDVGPMMTAKILKSNSEYVPRSTFRHLTPEELLFQRILRYNKRLTQAWRKGLDPPVHPMTLKLMN</sequence>